<keyword evidence="1" id="KW-0812">Transmembrane</keyword>
<sequence length="114" mass="12268">MPADRPDSAGRERFAGVRGVVSRHRAPILRTLAGLALGLAALFHVVGDGVPPSPDPGWRGWAVDHLHTLVWLVLAVACWLAASPRPAGRRWASRVSLLALALYVTFRLVLHGVV</sequence>
<proteinExistence type="predicted"/>
<reference evidence="2 3" key="1">
    <citation type="submission" date="2023-02" db="EMBL/GenBank/DDBJ databases">
        <authorList>
            <person name="Mo P."/>
        </authorList>
    </citation>
    <scope>NUCLEOTIDE SEQUENCE [LARGE SCALE GENOMIC DNA]</scope>
    <source>
        <strain evidence="2 3">HUAS 3</strain>
    </source>
</reference>
<evidence type="ECO:0000313" key="2">
    <source>
        <dbReference type="EMBL" id="WDZ87802.1"/>
    </source>
</evidence>
<organism evidence="2 3">
    <name type="scientific">Micromonospora cathayae</name>
    <dbReference type="NCBI Taxonomy" id="3028804"/>
    <lineage>
        <taxon>Bacteria</taxon>
        <taxon>Bacillati</taxon>
        <taxon>Actinomycetota</taxon>
        <taxon>Actinomycetes</taxon>
        <taxon>Micromonosporales</taxon>
        <taxon>Micromonosporaceae</taxon>
        <taxon>Micromonospora</taxon>
    </lineage>
</organism>
<name>A0ABY7ZXH5_9ACTN</name>
<feature type="transmembrane region" description="Helical" evidence="1">
    <location>
        <begin position="66"/>
        <end position="83"/>
    </location>
</feature>
<evidence type="ECO:0000313" key="3">
    <source>
        <dbReference type="Proteomes" id="UP001219605"/>
    </source>
</evidence>
<evidence type="ECO:0000256" key="1">
    <source>
        <dbReference type="SAM" id="Phobius"/>
    </source>
</evidence>
<accession>A0ABY7ZXH5</accession>
<keyword evidence="1" id="KW-0472">Membrane</keyword>
<keyword evidence="1" id="KW-1133">Transmembrane helix</keyword>
<feature type="transmembrane region" description="Helical" evidence="1">
    <location>
        <begin position="95"/>
        <end position="113"/>
    </location>
</feature>
<feature type="transmembrane region" description="Helical" evidence="1">
    <location>
        <begin position="28"/>
        <end position="46"/>
    </location>
</feature>
<keyword evidence="3" id="KW-1185">Reference proteome</keyword>
<protein>
    <submittedName>
        <fullName evidence="2">Uncharacterized protein</fullName>
    </submittedName>
</protein>
<dbReference type="RefSeq" id="WP_275034812.1">
    <property type="nucleotide sequence ID" value="NZ_CP118615.1"/>
</dbReference>
<gene>
    <name evidence="2" type="ORF">PVK37_16040</name>
</gene>
<dbReference type="EMBL" id="CP118615">
    <property type="protein sequence ID" value="WDZ87802.1"/>
    <property type="molecule type" value="Genomic_DNA"/>
</dbReference>
<dbReference type="Proteomes" id="UP001219605">
    <property type="component" value="Chromosome"/>
</dbReference>